<protein>
    <submittedName>
        <fullName evidence="1">Uncharacterized protein</fullName>
    </submittedName>
</protein>
<dbReference type="AlphaFoldDB" id="A0A0A9HHI3"/>
<organism evidence="1">
    <name type="scientific">Arundo donax</name>
    <name type="common">Giant reed</name>
    <name type="synonym">Donax arundinaceus</name>
    <dbReference type="NCBI Taxonomy" id="35708"/>
    <lineage>
        <taxon>Eukaryota</taxon>
        <taxon>Viridiplantae</taxon>
        <taxon>Streptophyta</taxon>
        <taxon>Embryophyta</taxon>
        <taxon>Tracheophyta</taxon>
        <taxon>Spermatophyta</taxon>
        <taxon>Magnoliopsida</taxon>
        <taxon>Liliopsida</taxon>
        <taxon>Poales</taxon>
        <taxon>Poaceae</taxon>
        <taxon>PACMAD clade</taxon>
        <taxon>Arundinoideae</taxon>
        <taxon>Arundineae</taxon>
        <taxon>Arundo</taxon>
    </lineage>
</organism>
<proteinExistence type="predicted"/>
<dbReference type="EMBL" id="GBRH01165523">
    <property type="protein sequence ID" value="JAE32373.1"/>
    <property type="molecule type" value="Transcribed_RNA"/>
</dbReference>
<sequence length="75" mass="8342">MACLCETVCLISADSDLAGQFNETAAHICLEQRNPVKTFSSLVKEARELLEKKKAQELAIVLPSSSRETCWNEIE</sequence>
<evidence type="ECO:0000313" key="1">
    <source>
        <dbReference type="EMBL" id="JAE32373.1"/>
    </source>
</evidence>
<accession>A0A0A9HHI3</accession>
<reference evidence="1" key="1">
    <citation type="submission" date="2014-09" db="EMBL/GenBank/DDBJ databases">
        <authorList>
            <person name="Magalhaes I.L.F."/>
            <person name="Oliveira U."/>
            <person name="Santos F.R."/>
            <person name="Vidigal T.H.D.A."/>
            <person name="Brescovit A.D."/>
            <person name="Santos A.J."/>
        </authorList>
    </citation>
    <scope>NUCLEOTIDE SEQUENCE</scope>
    <source>
        <tissue evidence="1">Shoot tissue taken approximately 20 cm above the soil surface</tissue>
    </source>
</reference>
<name>A0A0A9HHI3_ARUDO</name>
<reference evidence="1" key="2">
    <citation type="journal article" date="2015" name="Data Brief">
        <title>Shoot transcriptome of the giant reed, Arundo donax.</title>
        <authorList>
            <person name="Barrero R.A."/>
            <person name="Guerrero F.D."/>
            <person name="Moolhuijzen P."/>
            <person name="Goolsby J.A."/>
            <person name="Tidwell J."/>
            <person name="Bellgard S.E."/>
            <person name="Bellgard M.I."/>
        </authorList>
    </citation>
    <scope>NUCLEOTIDE SEQUENCE</scope>
    <source>
        <tissue evidence="1">Shoot tissue taken approximately 20 cm above the soil surface</tissue>
    </source>
</reference>